<evidence type="ECO:0000256" key="4">
    <source>
        <dbReference type="ARBA" id="ARBA00022763"/>
    </source>
</evidence>
<dbReference type="NCBIfam" id="NF003810">
    <property type="entry name" value="PRK05399.1"/>
    <property type="match status" value="1"/>
</dbReference>
<name>A0A4Q9Q273_9APHY</name>
<feature type="compositionally biased region" description="Low complexity" evidence="11">
    <location>
        <begin position="17"/>
        <end position="29"/>
    </location>
</feature>
<dbReference type="InterPro" id="IPR027417">
    <property type="entry name" value="P-loop_NTPase"/>
</dbReference>
<evidence type="ECO:0000259" key="12">
    <source>
        <dbReference type="PROSITE" id="PS00486"/>
    </source>
</evidence>
<feature type="compositionally biased region" description="Low complexity" evidence="11">
    <location>
        <begin position="186"/>
        <end position="195"/>
    </location>
</feature>
<dbReference type="Pfam" id="PF05188">
    <property type="entry name" value="MutS_II"/>
    <property type="match status" value="1"/>
</dbReference>
<evidence type="ECO:0000313" key="14">
    <source>
        <dbReference type="Proteomes" id="UP000292082"/>
    </source>
</evidence>
<dbReference type="Gene3D" id="3.30.420.110">
    <property type="entry name" value="MutS, connector domain"/>
    <property type="match status" value="1"/>
</dbReference>
<dbReference type="InterPro" id="IPR036678">
    <property type="entry name" value="MutS_con_dom_sf"/>
</dbReference>
<keyword evidence="4 10" id="KW-0227">DNA damage</keyword>
<dbReference type="PANTHER" id="PTHR11361:SF122">
    <property type="entry name" value="DNA MISMATCH REPAIR PROTEIN MSH3"/>
    <property type="match status" value="1"/>
</dbReference>
<dbReference type="SUPFAM" id="SSF52540">
    <property type="entry name" value="P-loop containing nucleoside triphosphate hydrolases"/>
    <property type="match status" value="1"/>
</dbReference>
<evidence type="ECO:0000313" key="13">
    <source>
        <dbReference type="EMBL" id="TBU60674.1"/>
    </source>
</evidence>
<dbReference type="InterPro" id="IPR007695">
    <property type="entry name" value="DNA_mismatch_repair_MutS-lik_N"/>
</dbReference>
<dbReference type="GO" id="GO:0006312">
    <property type="term" value="P:mitotic recombination"/>
    <property type="evidence" value="ECO:0007669"/>
    <property type="project" value="TreeGrafter"/>
</dbReference>
<dbReference type="GO" id="GO:0005524">
    <property type="term" value="F:ATP binding"/>
    <property type="evidence" value="ECO:0007669"/>
    <property type="project" value="UniProtKB-UniRule"/>
</dbReference>
<dbReference type="InterPro" id="IPR045076">
    <property type="entry name" value="MutS"/>
</dbReference>
<organism evidence="13 14">
    <name type="scientific">Dichomitus squalens</name>
    <dbReference type="NCBI Taxonomy" id="114155"/>
    <lineage>
        <taxon>Eukaryota</taxon>
        <taxon>Fungi</taxon>
        <taxon>Dikarya</taxon>
        <taxon>Basidiomycota</taxon>
        <taxon>Agaricomycotina</taxon>
        <taxon>Agaricomycetes</taxon>
        <taxon>Polyporales</taxon>
        <taxon>Polyporaceae</taxon>
        <taxon>Dichomitus</taxon>
    </lineage>
</organism>
<dbReference type="GO" id="GO:0006298">
    <property type="term" value="P:mismatch repair"/>
    <property type="evidence" value="ECO:0007669"/>
    <property type="project" value="InterPro"/>
</dbReference>
<dbReference type="PROSITE" id="PS00486">
    <property type="entry name" value="DNA_MISMATCH_REPAIR_2"/>
    <property type="match status" value="1"/>
</dbReference>
<dbReference type="GO" id="GO:0140664">
    <property type="term" value="F:ATP-dependent DNA damage sensor activity"/>
    <property type="evidence" value="ECO:0007669"/>
    <property type="project" value="InterPro"/>
</dbReference>
<feature type="compositionally biased region" description="Polar residues" evidence="11">
    <location>
        <begin position="7"/>
        <end position="16"/>
    </location>
</feature>
<dbReference type="InterPro" id="IPR000432">
    <property type="entry name" value="DNA_mismatch_repair_MutS_C"/>
</dbReference>
<feature type="region of interest" description="Disordered" evidence="11">
    <location>
        <begin position="173"/>
        <end position="207"/>
    </location>
</feature>
<protein>
    <recommendedName>
        <fullName evidence="9">MutS protein homolog 3</fullName>
    </recommendedName>
</protein>
<evidence type="ECO:0000256" key="7">
    <source>
        <dbReference type="ARBA" id="ARBA00023204"/>
    </source>
</evidence>
<dbReference type="Pfam" id="PF05190">
    <property type="entry name" value="MutS_IV"/>
    <property type="match status" value="1"/>
</dbReference>
<dbReference type="GO" id="GO:0030983">
    <property type="term" value="F:mismatched DNA binding"/>
    <property type="evidence" value="ECO:0007669"/>
    <property type="project" value="UniProtKB-UniRule"/>
</dbReference>
<dbReference type="PANTHER" id="PTHR11361">
    <property type="entry name" value="DNA MISMATCH REPAIR PROTEIN MUTS FAMILY MEMBER"/>
    <property type="match status" value="1"/>
</dbReference>
<dbReference type="Pfam" id="PF05192">
    <property type="entry name" value="MutS_III"/>
    <property type="match status" value="1"/>
</dbReference>
<dbReference type="EMBL" id="ML145103">
    <property type="protein sequence ID" value="TBU60674.1"/>
    <property type="molecule type" value="Genomic_DNA"/>
</dbReference>
<evidence type="ECO:0000256" key="11">
    <source>
        <dbReference type="SAM" id="MobiDB-lite"/>
    </source>
</evidence>
<dbReference type="Gene3D" id="3.40.1170.10">
    <property type="entry name" value="DNA repair protein MutS, domain I"/>
    <property type="match status" value="1"/>
</dbReference>
<dbReference type="Pfam" id="PF00488">
    <property type="entry name" value="MutS_V"/>
    <property type="match status" value="1"/>
</dbReference>
<keyword evidence="5" id="KW-0067">ATP-binding</keyword>
<feature type="compositionally biased region" description="Basic and acidic residues" evidence="11">
    <location>
        <begin position="145"/>
        <end position="159"/>
    </location>
</feature>
<keyword evidence="14" id="KW-1185">Reference proteome</keyword>
<dbReference type="Pfam" id="PF01624">
    <property type="entry name" value="MutS_I"/>
    <property type="match status" value="1"/>
</dbReference>
<feature type="region of interest" description="Disordered" evidence="11">
    <location>
        <begin position="1"/>
        <end position="159"/>
    </location>
</feature>
<dbReference type="Proteomes" id="UP000292082">
    <property type="component" value="Unassembled WGS sequence"/>
</dbReference>
<evidence type="ECO:0000256" key="6">
    <source>
        <dbReference type="ARBA" id="ARBA00023125"/>
    </source>
</evidence>
<proteinExistence type="inferred from homology"/>
<dbReference type="InterPro" id="IPR007696">
    <property type="entry name" value="DNA_mismatch_repair_MutS_core"/>
</dbReference>
<evidence type="ECO:0000256" key="9">
    <source>
        <dbReference type="ARBA" id="ARBA00029792"/>
    </source>
</evidence>
<evidence type="ECO:0000256" key="10">
    <source>
        <dbReference type="RuleBase" id="RU003756"/>
    </source>
</evidence>
<dbReference type="SMART" id="SM00533">
    <property type="entry name" value="MUTSd"/>
    <property type="match status" value="1"/>
</dbReference>
<keyword evidence="8" id="KW-0539">Nucleus</keyword>
<reference evidence="13 14" key="1">
    <citation type="submission" date="2019-01" db="EMBL/GenBank/DDBJ databases">
        <title>Draft genome sequences of three monokaryotic isolates of the white-rot basidiomycete fungus Dichomitus squalens.</title>
        <authorList>
            <consortium name="DOE Joint Genome Institute"/>
            <person name="Lopez S.C."/>
            <person name="Andreopoulos B."/>
            <person name="Pangilinan J."/>
            <person name="Lipzen A."/>
            <person name="Riley R."/>
            <person name="Ahrendt S."/>
            <person name="Ng V."/>
            <person name="Barry K."/>
            <person name="Daum C."/>
            <person name="Grigoriev I.V."/>
            <person name="Hilden K.S."/>
            <person name="Makela M.R."/>
            <person name="de Vries R.P."/>
        </authorList>
    </citation>
    <scope>NUCLEOTIDE SEQUENCE [LARGE SCALE GENOMIC DNA]</scope>
    <source>
        <strain evidence="13 14">CBS 464.89</strain>
    </source>
</reference>
<evidence type="ECO:0000256" key="2">
    <source>
        <dbReference type="ARBA" id="ARBA00007094"/>
    </source>
</evidence>
<keyword evidence="3 10" id="KW-0547">Nucleotide-binding</keyword>
<dbReference type="Gene3D" id="1.10.1420.10">
    <property type="match status" value="2"/>
</dbReference>
<dbReference type="InterPro" id="IPR036187">
    <property type="entry name" value="DNA_mismatch_repair_MutS_sf"/>
</dbReference>
<dbReference type="InterPro" id="IPR007860">
    <property type="entry name" value="DNA_mmatch_repair_MutS_con_dom"/>
</dbReference>
<evidence type="ECO:0000256" key="5">
    <source>
        <dbReference type="ARBA" id="ARBA00022840"/>
    </source>
</evidence>
<dbReference type="SUPFAM" id="SSF55271">
    <property type="entry name" value="DNA repair protein MutS, domain I"/>
    <property type="match status" value="1"/>
</dbReference>
<evidence type="ECO:0000256" key="3">
    <source>
        <dbReference type="ARBA" id="ARBA00022741"/>
    </source>
</evidence>
<dbReference type="SMART" id="SM00534">
    <property type="entry name" value="MUTSac"/>
    <property type="match status" value="1"/>
</dbReference>
<evidence type="ECO:0000256" key="1">
    <source>
        <dbReference type="ARBA" id="ARBA00004123"/>
    </source>
</evidence>
<comment type="subcellular location">
    <subcellularLocation>
        <location evidence="1">Nucleus</location>
    </subcellularLocation>
</comment>
<keyword evidence="6 10" id="KW-0238">DNA-binding</keyword>
<dbReference type="SUPFAM" id="SSF48334">
    <property type="entry name" value="DNA repair protein MutS, domain III"/>
    <property type="match status" value="1"/>
</dbReference>
<evidence type="ECO:0000256" key="8">
    <source>
        <dbReference type="ARBA" id="ARBA00023242"/>
    </source>
</evidence>
<accession>A0A4Q9Q273</accession>
<dbReference type="GO" id="GO:0005634">
    <property type="term" value="C:nucleus"/>
    <property type="evidence" value="ECO:0007669"/>
    <property type="project" value="UniProtKB-SubCell"/>
</dbReference>
<dbReference type="InterPro" id="IPR016151">
    <property type="entry name" value="DNA_mismatch_repair_MutS_N"/>
</dbReference>
<dbReference type="FunFam" id="1.10.1420.10:FF:000004">
    <property type="entry name" value="DNA mismatch repair protein Msh3"/>
    <property type="match status" value="1"/>
</dbReference>
<keyword evidence="7 10" id="KW-0234">DNA repair</keyword>
<gene>
    <name evidence="13" type="ORF">BD310DRAFT_922433</name>
</gene>
<dbReference type="InterPro" id="IPR007861">
    <property type="entry name" value="DNA_mismatch_repair_MutS_clamp"/>
</dbReference>
<feature type="domain" description="DNA mismatch repair proteins mutS family" evidence="12">
    <location>
        <begin position="951"/>
        <end position="967"/>
    </location>
</feature>
<sequence length="1120" mass="125015">MSKKRLLSSQAAQPTISSFFSQSSSSASSRGTKRGSTPIDLTLDSDDGGKSPPHKRQKTTSAFFTPRKNVPPSPKSATQPPRSGGHAEQWRFDPASPSKVLQPVEGEKQRRAHERAKKILLGSDNVLAHRSSSGAATPAPDGDGPPEHDEERSADEGDEAEKKFGELMEMFSSSNSKARKGKGAAKKAAPVAGPSRSRTQKVDEIGPSGQAYTPFELQVRELKAKHPGTVLMIQSGYKMLFFEEDAKIASKELGMVCFPKRNLLTAMIPLHRRDVHLKKLLSQGYKVGIVEQTETAALKKIGDSRNELFAREVTHLYTAATYVDDLNTVDELDPNSAPPLMCILEEPRGGMGTDERVNVAMVAISPSTGDVVWDEFEDNHMRIELETRLVHTKPYELLLPMKDLSSATEKMIKHFTEHSHTEHRMRIERFNKQLAFTDAFAALSKFYTEKHANASESFNKGDLMAAVTGFPKLVVAALAQSLKYLITFNVADALREIRFFAKFTERTHMLLNANTLTNLEIYRNDTDYSTKGSLMWMLDRTSTKFGARMLRSWVGRPLVDPHALRERTEAVEEILANKSPKLTQLRELLRRLPDLARGLCRIQYGKCTPQELVTLLKAFKKAGTAFFAPHPSQASQGSQLKSRLLADVLEALPKLRDPVNELCEAVRFEAASEGNEHSMWTNRDRFPALEELNTSIQIVETELMDELKKIRKVVQKPALKYTDWNGEEYVVEIRKDERRDIPANWTLLSSTKYLRRYHTPQVRAKLQERAQFKEALVLEAHRAYLSFLAEIVDKDYALLRDAVNKLAVADCLFSLAQVAAQEGYCRPKLVERKEGEEDVLEIVQGRHPMIEALRAEPFVPNGLKMGGGETRHKIITGPNMGGKSSAVRMTALCAIMAQVGSYVPAESMTLSLLDGVLTRMGASDELARGRSTFMVEMQETSDIIQTATPRTLVVLDELGRGTSTFDGMAIASAVLHHLAQNVKCKTLFITHYPQVAADLERLFPAEVGNVHMGFTEETRIDDSREVTFLYRLESGLVTESFGIECARLARLPESVLKIAAGKALHMRQMIEERVRRTKLRKCGQLIQRCVAESGFNTLVHSTALEELRDLLESLTTGQPT</sequence>
<dbReference type="AlphaFoldDB" id="A0A4Q9Q273"/>
<dbReference type="Gene3D" id="3.40.50.300">
    <property type="entry name" value="P-loop containing nucleotide triphosphate hydrolases"/>
    <property type="match status" value="1"/>
</dbReference>
<comment type="similarity">
    <text evidence="2">Belongs to the DNA mismatch repair MutS family. MSH3 subfamily.</text>
</comment>
<comment type="function">
    <text evidence="10">Component of the post-replicative DNA mismatch repair system (MMR).</text>
</comment>
<dbReference type="STRING" id="114155.A0A4Q9Q273"/>